<comment type="caution">
    <text evidence="2">The sequence shown here is derived from an EMBL/GenBank/DDBJ whole genome shotgun (WGS) entry which is preliminary data.</text>
</comment>
<keyword evidence="1" id="KW-0472">Membrane</keyword>
<gene>
    <name evidence="2" type="primary">mmpB</name>
    <name evidence="2" type="ORF">ACEZDJ_23795</name>
</gene>
<accession>A0ABV6US88</accession>
<keyword evidence="1" id="KW-0812">Transmembrane</keyword>
<dbReference type="NCBIfam" id="NF047320">
    <property type="entry name" value="morpho_MmpB"/>
    <property type="match status" value="1"/>
</dbReference>
<dbReference type="Pfam" id="PF26627">
    <property type="entry name" value="MmpB"/>
    <property type="match status" value="1"/>
</dbReference>
<protein>
    <submittedName>
        <fullName evidence="2">Morphogenic membrane protein MmpB</fullName>
    </submittedName>
</protein>
<keyword evidence="3" id="KW-1185">Reference proteome</keyword>
<keyword evidence="1" id="KW-1133">Transmembrane helix</keyword>
<evidence type="ECO:0000313" key="2">
    <source>
        <dbReference type="EMBL" id="MFC1404321.1"/>
    </source>
</evidence>
<dbReference type="RefSeq" id="WP_269665077.1">
    <property type="nucleotide sequence ID" value="NZ_JBHEZZ010000014.1"/>
</dbReference>
<name>A0ABV6US88_9ACTN</name>
<evidence type="ECO:0000256" key="1">
    <source>
        <dbReference type="SAM" id="Phobius"/>
    </source>
</evidence>
<reference evidence="2 3" key="1">
    <citation type="submission" date="2024-09" db="EMBL/GenBank/DDBJ databases">
        <authorList>
            <person name="Lee S.D."/>
        </authorList>
    </citation>
    <scope>NUCLEOTIDE SEQUENCE [LARGE SCALE GENOMIC DNA]</scope>
    <source>
        <strain evidence="2 3">N1-5</strain>
    </source>
</reference>
<feature type="transmembrane region" description="Helical" evidence="1">
    <location>
        <begin position="20"/>
        <end position="40"/>
    </location>
</feature>
<dbReference type="InterPro" id="IPR058070">
    <property type="entry name" value="MmpB-like"/>
</dbReference>
<dbReference type="EMBL" id="JBHEZZ010000014">
    <property type="protein sequence ID" value="MFC1404321.1"/>
    <property type="molecule type" value="Genomic_DNA"/>
</dbReference>
<organism evidence="2 3">
    <name type="scientific">Streptacidiphilus cavernicola</name>
    <dbReference type="NCBI Taxonomy" id="3342716"/>
    <lineage>
        <taxon>Bacteria</taxon>
        <taxon>Bacillati</taxon>
        <taxon>Actinomycetota</taxon>
        <taxon>Actinomycetes</taxon>
        <taxon>Kitasatosporales</taxon>
        <taxon>Streptomycetaceae</taxon>
        <taxon>Streptacidiphilus</taxon>
    </lineage>
</organism>
<sequence length="41" mass="4608">MLWSDPVDETAEEKRRANALLRRVGLLIAAFAILLLVIVMV</sequence>
<proteinExistence type="predicted"/>
<evidence type="ECO:0000313" key="3">
    <source>
        <dbReference type="Proteomes" id="UP001592528"/>
    </source>
</evidence>
<dbReference type="Proteomes" id="UP001592528">
    <property type="component" value="Unassembled WGS sequence"/>
</dbReference>